<dbReference type="EMBL" id="KZ451947">
    <property type="protein sequence ID" value="PKA59569.1"/>
    <property type="molecule type" value="Genomic_DNA"/>
</dbReference>
<gene>
    <name evidence="2" type="ORF">AXF42_Ash018036</name>
</gene>
<reference evidence="2 3" key="1">
    <citation type="journal article" date="2017" name="Nature">
        <title>The Apostasia genome and the evolution of orchids.</title>
        <authorList>
            <person name="Zhang G.Q."/>
            <person name="Liu K.W."/>
            <person name="Li Z."/>
            <person name="Lohaus R."/>
            <person name="Hsiao Y.Y."/>
            <person name="Niu S.C."/>
            <person name="Wang J.Y."/>
            <person name="Lin Y.C."/>
            <person name="Xu Q."/>
            <person name="Chen L.J."/>
            <person name="Yoshida K."/>
            <person name="Fujiwara S."/>
            <person name="Wang Z.W."/>
            <person name="Zhang Y.Q."/>
            <person name="Mitsuda N."/>
            <person name="Wang M."/>
            <person name="Liu G.H."/>
            <person name="Pecoraro L."/>
            <person name="Huang H.X."/>
            <person name="Xiao X.J."/>
            <person name="Lin M."/>
            <person name="Wu X.Y."/>
            <person name="Wu W.L."/>
            <person name="Chen Y.Y."/>
            <person name="Chang S.B."/>
            <person name="Sakamoto S."/>
            <person name="Ohme-Takagi M."/>
            <person name="Yagi M."/>
            <person name="Zeng S.J."/>
            <person name="Shen C.Y."/>
            <person name="Yeh C.M."/>
            <person name="Luo Y.B."/>
            <person name="Tsai W.C."/>
            <person name="Van de Peer Y."/>
            <person name="Liu Z.J."/>
        </authorList>
    </citation>
    <scope>NUCLEOTIDE SEQUENCE [LARGE SCALE GENOMIC DNA]</scope>
    <source>
        <strain evidence="3">cv. Shenzhen</strain>
        <tissue evidence="2">Stem</tissue>
    </source>
</reference>
<organism evidence="2 3">
    <name type="scientific">Apostasia shenzhenica</name>
    <dbReference type="NCBI Taxonomy" id="1088818"/>
    <lineage>
        <taxon>Eukaryota</taxon>
        <taxon>Viridiplantae</taxon>
        <taxon>Streptophyta</taxon>
        <taxon>Embryophyta</taxon>
        <taxon>Tracheophyta</taxon>
        <taxon>Spermatophyta</taxon>
        <taxon>Magnoliopsida</taxon>
        <taxon>Liliopsida</taxon>
        <taxon>Asparagales</taxon>
        <taxon>Orchidaceae</taxon>
        <taxon>Apostasioideae</taxon>
        <taxon>Apostasia</taxon>
    </lineage>
</organism>
<keyword evidence="1" id="KW-1133">Transmembrane helix</keyword>
<name>A0A2I0AVL2_9ASPA</name>
<proteinExistence type="predicted"/>
<dbReference type="AlphaFoldDB" id="A0A2I0AVL2"/>
<evidence type="ECO:0000256" key="1">
    <source>
        <dbReference type="SAM" id="Phobius"/>
    </source>
</evidence>
<protein>
    <submittedName>
        <fullName evidence="2">Uncharacterized protein</fullName>
    </submittedName>
</protein>
<dbReference type="OrthoDB" id="3639251at2759"/>
<keyword evidence="1" id="KW-0472">Membrane</keyword>
<feature type="transmembrane region" description="Helical" evidence="1">
    <location>
        <begin position="12"/>
        <end position="28"/>
    </location>
</feature>
<keyword evidence="3" id="KW-1185">Reference proteome</keyword>
<evidence type="ECO:0000313" key="2">
    <source>
        <dbReference type="EMBL" id="PKA59569.1"/>
    </source>
</evidence>
<accession>A0A2I0AVL2</accession>
<dbReference type="Proteomes" id="UP000236161">
    <property type="component" value="Unassembled WGS sequence"/>
</dbReference>
<evidence type="ECO:0000313" key="3">
    <source>
        <dbReference type="Proteomes" id="UP000236161"/>
    </source>
</evidence>
<sequence length="61" mass="7255">MRRSKLCTQFQNVQILVLILIFFGYSGFRATRKTKNIVKGVLNHEAKQPNSLYWTRSYLEF</sequence>
<keyword evidence="1" id="KW-0812">Transmembrane</keyword>